<dbReference type="AlphaFoldDB" id="A0A9P0D8R0"/>
<reference evidence="2" key="1">
    <citation type="submission" date="2022-01" db="EMBL/GenBank/DDBJ databases">
        <authorList>
            <person name="King R."/>
        </authorList>
    </citation>
    <scope>NUCLEOTIDE SEQUENCE</scope>
</reference>
<proteinExistence type="predicted"/>
<sequence>MKIFVSKLMKKWKVCKSTPARFTNKICLMARLNSNISATPTAEEVRNYQKRGRPKKSFDESFVRSKLRKIEPLMSSTSKETLCKAPEMSLFKSGERTSAQVMKLAKKISPRPEKKTNEIHNSSSLSSMVGSLMEDIEIRNEQRHNE</sequence>
<feature type="region of interest" description="Disordered" evidence="1">
    <location>
        <begin position="105"/>
        <end position="146"/>
    </location>
</feature>
<accession>A0A9P0D8R0</accession>
<gene>
    <name evidence="2" type="ORF">PSYICH_LOCUS12606</name>
</gene>
<name>A0A9P0D8R0_9CUCU</name>
<dbReference type="Proteomes" id="UP001153636">
    <property type="component" value="Chromosome 6"/>
</dbReference>
<evidence type="ECO:0000313" key="2">
    <source>
        <dbReference type="EMBL" id="CAH1112263.1"/>
    </source>
</evidence>
<feature type="compositionally biased region" description="Low complexity" evidence="1">
    <location>
        <begin position="122"/>
        <end position="133"/>
    </location>
</feature>
<evidence type="ECO:0000313" key="3">
    <source>
        <dbReference type="Proteomes" id="UP001153636"/>
    </source>
</evidence>
<organism evidence="2 3">
    <name type="scientific">Psylliodes chrysocephalus</name>
    <dbReference type="NCBI Taxonomy" id="3402493"/>
    <lineage>
        <taxon>Eukaryota</taxon>
        <taxon>Metazoa</taxon>
        <taxon>Ecdysozoa</taxon>
        <taxon>Arthropoda</taxon>
        <taxon>Hexapoda</taxon>
        <taxon>Insecta</taxon>
        <taxon>Pterygota</taxon>
        <taxon>Neoptera</taxon>
        <taxon>Endopterygota</taxon>
        <taxon>Coleoptera</taxon>
        <taxon>Polyphaga</taxon>
        <taxon>Cucujiformia</taxon>
        <taxon>Chrysomeloidea</taxon>
        <taxon>Chrysomelidae</taxon>
        <taxon>Galerucinae</taxon>
        <taxon>Alticini</taxon>
        <taxon>Psylliodes</taxon>
    </lineage>
</organism>
<protein>
    <submittedName>
        <fullName evidence="2">Uncharacterized protein</fullName>
    </submittedName>
</protein>
<dbReference type="EMBL" id="OV651818">
    <property type="protein sequence ID" value="CAH1112263.1"/>
    <property type="molecule type" value="Genomic_DNA"/>
</dbReference>
<keyword evidence="3" id="KW-1185">Reference proteome</keyword>
<feature type="compositionally biased region" description="Basic and acidic residues" evidence="1">
    <location>
        <begin position="136"/>
        <end position="146"/>
    </location>
</feature>
<dbReference type="OrthoDB" id="6773388at2759"/>
<evidence type="ECO:0000256" key="1">
    <source>
        <dbReference type="SAM" id="MobiDB-lite"/>
    </source>
</evidence>